<evidence type="ECO:0000259" key="5">
    <source>
        <dbReference type="PROSITE" id="PS50893"/>
    </source>
</evidence>
<dbReference type="PANTHER" id="PTHR42711">
    <property type="entry name" value="ABC TRANSPORTER ATP-BINDING PROTEIN"/>
    <property type="match status" value="1"/>
</dbReference>
<dbReference type="PROSITE" id="PS50893">
    <property type="entry name" value="ABC_TRANSPORTER_2"/>
    <property type="match status" value="1"/>
</dbReference>
<evidence type="ECO:0000256" key="1">
    <source>
        <dbReference type="ARBA" id="ARBA00005417"/>
    </source>
</evidence>
<dbReference type="RefSeq" id="WP_185258362.1">
    <property type="nucleotide sequence ID" value="NZ_AP023368.1"/>
</dbReference>
<dbReference type="GO" id="GO:0016887">
    <property type="term" value="F:ATP hydrolysis activity"/>
    <property type="evidence" value="ECO:0007669"/>
    <property type="project" value="InterPro"/>
</dbReference>
<dbReference type="AlphaFoldDB" id="A0A7I8DHT9"/>
<keyword evidence="4 6" id="KW-0067">ATP-binding</keyword>
<keyword evidence="3" id="KW-0547">Nucleotide-binding</keyword>
<dbReference type="EMBL" id="AP023368">
    <property type="protein sequence ID" value="BCJ97999.1"/>
    <property type="molecule type" value="Genomic_DNA"/>
</dbReference>
<protein>
    <submittedName>
        <fullName evidence="6">Daunorubicin ABC transporter ATP-binding protein</fullName>
    </submittedName>
</protein>
<comment type="similarity">
    <text evidence="1">Belongs to the ABC transporter superfamily.</text>
</comment>
<feature type="domain" description="ABC transporter" evidence="5">
    <location>
        <begin position="24"/>
        <end position="257"/>
    </location>
</feature>
<organism evidence="6 7">
    <name type="scientific">Anaerocolumna chitinilytica</name>
    <dbReference type="NCBI Taxonomy" id="1727145"/>
    <lineage>
        <taxon>Bacteria</taxon>
        <taxon>Bacillati</taxon>
        <taxon>Bacillota</taxon>
        <taxon>Clostridia</taxon>
        <taxon>Lachnospirales</taxon>
        <taxon>Lachnospiraceae</taxon>
        <taxon>Anaerocolumna</taxon>
    </lineage>
</organism>
<proteinExistence type="inferred from homology"/>
<evidence type="ECO:0000256" key="4">
    <source>
        <dbReference type="ARBA" id="ARBA00022840"/>
    </source>
</evidence>
<gene>
    <name evidence="6" type="ORF">bsdcttw_10400</name>
</gene>
<reference evidence="6 7" key="1">
    <citation type="submission" date="2020-08" db="EMBL/GenBank/DDBJ databases">
        <title>Draft genome sequencing of an Anaerocolumna strain isolated from anoxic soil subjected to BSD treatment.</title>
        <authorList>
            <person name="Uek A."/>
            <person name="Tonouchi A."/>
        </authorList>
    </citation>
    <scope>NUCLEOTIDE SEQUENCE [LARGE SCALE GENOMIC DNA]</scope>
    <source>
        <strain evidence="6 7">CTTW</strain>
    </source>
</reference>
<evidence type="ECO:0000256" key="3">
    <source>
        <dbReference type="ARBA" id="ARBA00022741"/>
    </source>
</evidence>
<dbReference type="KEGG" id="acht:bsdcttw_10400"/>
<keyword evidence="7" id="KW-1185">Reference proteome</keyword>
<reference evidence="6 7" key="2">
    <citation type="submission" date="2020-08" db="EMBL/GenBank/DDBJ databases">
        <authorList>
            <person name="Ueki A."/>
            <person name="Tonouchi A."/>
        </authorList>
    </citation>
    <scope>NUCLEOTIDE SEQUENCE [LARGE SCALE GENOMIC DNA]</scope>
    <source>
        <strain evidence="6 7">CTTW</strain>
    </source>
</reference>
<dbReference type="InterPro" id="IPR050763">
    <property type="entry name" value="ABC_transporter_ATP-binding"/>
</dbReference>
<name>A0A7I8DHT9_9FIRM</name>
<evidence type="ECO:0000313" key="6">
    <source>
        <dbReference type="EMBL" id="BCJ97999.1"/>
    </source>
</evidence>
<dbReference type="Gene3D" id="3.40.50.300">
    <property type="entry name" value="P-loop containing nucleotide triphosphate hydrolases"/>
    <property type="match status" value="1"/>
</dbReference>
<evidence type="ECO:0000313" key="7">
    <source>
        <dbReference type="Proteomes" id="UP000515703"/>
    </source>
</evidence>
<dbReference type="InterPro" id="IPR003593">
    <property type="entry name" value="AAA+_ATPase"/>
</dbReference>
<sequence length="323" mass="36888">MEAITAEELQKTFKVKQKKKGLKASLAAFVKTEYKEVEAVKGISFQVKEGEVLAFIGPNGAGKSTTIKMLTGILYPDGGRMSVLGLSPTRDRKKLAYEIGTVFGQKEQLWTHLTPYDNFMFFGKVYDLSEKETVSRIEEMAESFELGSFINTPVRNLSLGQRIRCEITASLIHRPKILFLDEPTIGLDPVVKENIRGFIKKLNRQYNTTIFLTSHDVGDIEKLCKRMIIINNGIVVMDDAMDNLKYNYLNRKQVEVRLKEDVEIKRKEGVQLIKNKGLERRFEVDTKKCQVNELLSLIDGDNIMDVNISNIPLEKIITEIYKR</sequence>
<dbReference type="Pfam" id="PF00005">
    <property type="entry name" value="ABC_tran"/>
    <property type="match status" value="1"/>
</dbReference>
<dbReference type="InterPro" id="IPR003439">
    <property type="entry name" value="ABC_transporter-like_ATP-bd"/>
</dbReference>
<dbReference type="Proteomes" id="UP000515703">
    <property type="component" value="Chromosome"/>
</dbReference>
<dbReference type="PANTHER" id="PTHR42711:SF5">
    <property type="entry name" value="ABC TRANSPORTER ATP-BINDING PROTEIN NATA"/>
    <property type="match status" value="1"/>
</dbReference>
<dbReference type="SUPFAM" id="SSF52540">
    <property type="entry name" value="P-loop containing nucleoside triphosphate hydrolases"/>
    <property type="match status" value="1"/>
</dbReference>
<keyword evidence="2" id="KW-0813">Transport</keyword>
<accession>A0A7I8DHT9</accession>
<dbReference type="InterPro" id="IPR027417">
    <property type="entry name" value="P-loop_NTPase"/>
</dbReference>
<dbReference type="SMART" id="SM00382">
    <property type="entry name" value="AAA"/>
    <property type="match status" value="1"/>
</dbReference>
<evidence type="ECO:0000256" key="2">
    <source>
        <dbReference type="ARBA" id="ARBA00022448"/>
    </source>
</evidence>
<dbReference type="GO" id="GO:0005524">
    <property type="term" value="F:ATP binding"/>
    <property type="evidence" value="ECO:0007669"/>
    <property type="project" value="UniProtKB-KW"/>
</dbReference>